<reference evidence="2 3" key="1">
    <citation type="submission" date="2011-08" db="EMBL/GenBank/DDBJ databases">
        <title>The Genome Sequence of Eubacteriaceae bacterium ACC19a.</title>
        <authorList>
            <consortium name="The Broad Institute Genome Sequencing Platform"/>
            <person name="Earl A."/>
            <person name="Ward D."/>
            <person name="Feldgarden M."/>
            <person name="Gevers D."/>
            <person name="Sizova M."/>
            <person name="Hazen A."/>
            <person name="Epstein S."/>
            <person name="Young S.K."/>
            <person name="Zeng Q."/>
            <person name="Gargeya S."/>
            <person name="Fitzgerald M."/>
            <person name="Haas B."/>
            <person name="Abouelleil A."/>
            <person name="Alvarado L."/>
            <person name="Arachchi H.M."/>
            <person name="Berlin A."/>
            <person name="Brown A."/>
            <person name="Chapman S.B."/>
            <person name="Chen Z."/>
            <person name="Dunbar C."/>
            <person name="Freedman E."/>
            <person name="Gearin G."/>
            <person name="Gellesch M."/>
            <person name="Goldberg J."/>
            <person name="Griggs A."/>
            <person name="Gujja S."/>
            <person name="Heiman D."/>
            <person name="Howarth C."/>
            <person name="Larson L."/>
            <person name="Lui A."/>
            <person name="MacDonald P.J.P."/>
            <person name="Montmayeur A."/>
            <person name="Murphy C."/>
            <person name="Neiman D."/>
            <person name="Pearson M."/>
            <person name="Priest M."/>
            <person name="Roberts A."/>
            <person name="Saif S."/>
            <person name="Shea T."/>
            <person name="Shenoy N."/>
            <person name="Sisk P."/>
            <person name="Stolte C."/>
            <person name="Sykes S."/>
            <person name="Wortman J."/>
            <person name="Nusbaum C."/>
            <person name="Birren B."/>
        </authorList>
    </citation>
    <scope>NUCLEOTIDE SEQUENCE [LARGE SCALE GENOMIC DNA]</scope>
    <source>
        <strain evidence="2 3">ACC19a</strain>
    </source>
</reference>
<dbReference type="BioCyc" id="EBAC796937-HMP:GMGH-2006-MONOMER"/>
<sequence length="65" mass="7143">MEIVGIIILILGFVASVIVVNAAYRLFMRLLGADSMFFNVKKKLIAIVVVWLVISGSLLKFFGIA</sequence>
<accession>G9X0R2</accession>
<organism evidence="2 3">
    <name type="scientific">Peptoanaerobacter stomatis</name>
    <dbReference type="NCBI Taxonomy" id="796937"/>
    <lineage>
        <taxon>Bacteria</taxon>
        <taxon>Bacillati</taxon>
        <taxon>Bacillota</taxon>
        <taxon>Clostridia</taxon>
        <taxon>Peptostreptococcales</taxon>
        <taxon>Filifactoraceae</taxon>
        <taxon>Peptoanaerobacter</taxon>
    </lineage>
</organism>
<dbReference type="Proteomes" id="UP000006437">
    <property type="component" value="Unassembled WGS sequence"/>
</dbReference>
<evidence type="ECO:0000313" key="2">
    <source>
        <dbReference type="EMBL" id="EHL15065.1"/>
    </source>
</evidence>
<evidence type="ECO:0000256" key="1">
    <source>
        <dbReference type="SAM" id="Phobius"/>
    </source>
</evidence>
<protein>
    <submittedName>
        <fullName evidence="2">Uncharacterized protein</fullName>
    </submittedName>
</protein>
<dbReference type="AlphaFoldDB" id="G9X0R2"/>
<keyword evidence="1" id="KW-0472">Membrane</keyword>
<evidence type="ECO:0000313" key="3">
    <source>
        <dbReference type="Proteomes" id="UP000006437"/>
    </source>
</evidence>
<feature type="transmembrane region" description="Helical" evidence="1">
    <location>
        <begin position="6"/>
        <end position="24"/>
    </location>
</feature>
<comment type="caution">
    <text evidence="2">The sequence shown here is derived from an EMBL/GenBank/DDBJ whole genome shotgun (WGS) entry which is preliminary data.</text>
</comment>
<dbReference type="HOGENOM" id="CLU_2845946_0_0_9"/>
<name>G9X0R2_9FIRM</name>
<gene>
    <name evidence="2" type="ORF">HMPREF9629_01998</name>
</gene>
<proteinExistence type="predicted"/>
<dbReference type="EMBL" id="AFZE01000016">
    <property type="protein sequence ID" value="EHL15065.1"/>
    <property type="molecule type" value="Genomic_DNA"/>
</dbReference>
<dbReference type="RefSeq" id="WP_009526214.1">
    <property type="nucleotide sequence ID" value="NZ_JH414564.1"/>
</dbReference>
<feature type="transmembrane region" description="Helical" evidence="1">
    <location>
        <begin position="44"/>
        <end position="64"/>
    </location>
</feature>
<keyword evidence="1" id="KW-1133">Transmembrane helix</keyword>
<keyword evidence="1" id="KW-0812">Transmembrane</keyword>